<feature type="compositionally biased region" description="Low complexity" evidence="1">
    <location>
        <begin position="135"/>
        <end position="151"/>
    </location>
</feature>
<organism evidence="2 3">
    <name type="scientific">Porphyra umbilicalis</name>
    <name type="common">Purple laver</name>
    <name type="synonym">Red alga</name>
    <dbReference type="NCBI Taxonomy" id="2786"/>
    <lineage>
        <taxon>Eukaryota</taxon>
        <taxon>Rhodophyta</taxon>
        <taxon>Bangiophyceae</taxon>
        <taxon>Bangiales</taxon>
        <taxon>Bangiaceae</taxon>
        <taxon>Porphyra</taxon>
    </lineage>
</organism>
<evidence type="ECO:0000313" key="3">
    <source>
        <dbReference type="Proteomes" id="UP000218209"/>
    </source>
</evidence>
<accession>A0A1X6PHE8</accession>
<protein>
    <recommendedName>
        <fullName evidence="4">PH domain-containing protein</fullName>
    </recommendedName>
</protein>
<dbReference type="EMBL" id="KV918780">
    <property type="protein sequence ID" value="OSX80156.1"/>
    <property type="molecule type" value="Genomic_DNA"/>
</dbReference>
<dbReference type="Gene3D" id="2.30.29.30">
    <property type="entry name" value="Pleckstrin-homology domain (PH domain)/Phosphotyrosine-binding domain (PTB)"/>
    <property type="match status" value="1"/>
</dbReference>
<feature type="region of interest" description="Disordered" evidence="1">
    <location>
        <begin position="111"/>
        <end position="222"/>
    </location>
</feature>
<evidence type="ECO:0008006" key="4">
    <source>
        <dbReference type="Google" id="ProtNLM"/>
    </source>
</evidence>
<feature type="compositionally biased region" description="Basic residues" evidence="1">
    <location>
        <begin position="152"/>
        <end position="161"/>
    </location>
</feature>
<feature type="compositionally biased region" description="Gly residues" evidence="1">
    <location>
        <begin position="188"/>
        <end position="199"/>
    </location>
</feature>
<dbReference type="Proteomes" id="UP000218209">
    <property type="component" value="Unassembled WGS sequence"/>
</dbReference>
<name>A0A1X6PHE8_PORUM</name>
<dbReference type="InterPro" id="IPR011993">
    <property type="entry name" value="PH-like_dom_sf"/>
</dbReference>
<evidence type="ECO:0000256" key="1">
    <source>
        <dbReference type="SAM" id="MobiDB-lite"/>
    </source>
</evidence>
<sequence length="246" mass="24977">MPSLAAARAADARAHRALTAAAAGGAGAPPLLAAGYLDKRGRRTRSRVRRWFVLAGGELFNARTSTAAPSWRVGLSGARVAACGLTGKLTLVVGGGRLVFYPIGACKAAGAPARRRATAEPGRPRARAPRPPPAAARRAPCATAAARLAPSVRRRRGRARAARTPPAPPRHGPTRDVAGGGRRRRAAAGGGGWPAAGGGGRRHGGGGRTDGRAGRRRRPGPWRRGWCARLWAAGGGGLAAVSAPGA</sequence>
<dbReference type="SUPFAM" id="SSF50729">
    <property type="entry name" value="PH domain-like"/>
    <property type="match status" value="1"/>
</dbReference>
<reference evidence="2 3" key="1">
    <citation type="submission" date="2017-03" db="EMBL/GenBank/DDBJ databases">
        <title>WGS assembly of Porphyra umbilicalis.</title>
        <authorList>
            <person name="Brawley S.H."/>
            <person name="Blouin N.A."/>
            <person name="Ficko-Blean E."/>
            <person name="Wheeler G.L."/>
            <person name="Lohr M."/>
            <person name="Goodson H.V."/>
            <person name="Jenkins J.W."/>
            <person name="Blaby-Haas C.E."/>
            <person name="Helliwell K.E."/>
            <person name="Chan C."/>
            <person name="Marriage T."/>
            <person name="Bhattacharya D."/>
            <person name="Klein A.S."/>
            <person name="Badis Y."/>
            <person name="Brodie J."/>
            <person name="Cao Y."/>
            <person name="Collen J."/>
            <person name="Dittami S.M."/>
            <person name="Gachon C.M."/>
            <person name="Green B.R."/>
            <person name="Karpowicz S."/>
            <person name="Kim J.W."/>
            <person name="Kudahl U."/>
            <person name="Lin S."/>
            <person name="Michel G."/>
            <person name="Mittag M."/>
            <person name="Olson B.J."/>
            <person name="Pangilinan J."/>
            <person name="Peng Y."/>
            <person name="Qiu H."/>
            <person name="Shu S."/>
            <person name="Singer J.T."/>
            <person name="Smith A.G."/>
            <person name="Sprecher B.N."/>
            <person name="Wagner V."/>
            <person name="Wang W."/>
            <person name="Wang Z.-Y."/>
            <person name="Yan J."/>
            <person name="Yarish C."/>
            <person name="Zoeuner-Riek S."/>
            <person name="Zhuang Y."/>
            <person name="Zou Y."/>
            <person name="Lindquist E.A."/>
            <person name="Grimwood J."/>
            <person name="Barry K."/>
            <person name="Rokhsar D.S."/>
            <person name="Schmutz J."/>
            <person name="Stiller J.W."/>
            <person name="Grossman A.R."/>
            <person name="Prochnik S.E."/>
        </authorList>
    </citation>
    <scope>NUCLEOTIDE SEQUENCE [LARGE SCALE GENOMIC DNA]</scope>
    <source>
        <strain evidence="2">4086291</strain>
    </source>
</reference>
<proteinExistence type="predicted"/>
<gene>
    <name evidence="2" type="ORF">BU14_0058s0068</name>
</gene>
<keyword evidence="3" id="KW-1185">Reference proteome</keyword>
<evidence type="ECO:0000313" key="2">
    <source>
        <dbReference type="EMBL" id="OSX80156.1"/>
    </source>
</evidence>
<dbReference type="AlphaFoldDB" id="A0A1X6PHE8"/>